<gene>
    <name evidence="2" type="ORF">Plec18167_006675</name>
</gene>
<feature type="compositionally biased region" description="Basic and acidic residues" evidence="1">
    <location>
        <begin position="106"/>
        <end position="127"/>
    </location>
</feature>
<feature type="region of interest" description="Disordered" evidence="1">
    <location>
        <begin position="80"/>
        <end position="135"/>
    </location>
</feature>
<protein>
    <submittedName>
        <fullName evidence="2">Uncharacterized protein</fullName>
    </submittedName>
</protein>
<accession>A0ABR3XA45</accession>
<dbReference type="Proteomes" id="UP001583193">
    <property type="component" value="Unassembled WGS sequence"/>
</dbReference>
<name>A0ABR3XA45_9EURO</name>
<sequence length="135" mass="15172">MSDFVDEFSLNDLQRMLESDDVNFDDWINYEDFDTMIINGSGLQASQAPFDQAVQVAHEESNFPSDYDHAALTVNEIASQERMLEPQSAPRGDMDPPSISPPAAKEASKKAEHFEFTPHARVLEDRRPKGKGRSV</sequence>
<comment type="caution">
    <text evidence="2">The sequence shown here is derived from an EMBL/GenBank/DDBJ whole genome shotgun (WGS) entry which is preliminary data.</text>
</comment>
<evidence type="ECO:0000256" key="1">
    <source>
        <dbReference type="SAM" id="MobiDB-lite"/>
    </source>
</evidence>
<proteinExistence type="predicted"/>
<evidence type="ECO:0000313" key="3">
    <source>
        <dbReference type="Proteomes" id="UP001583193"/>
    </source>
</evidence>
<dbReference type="EMBL" id="JAVDPF010000024">
    <property type="protein sequence ID" value="KAL1872557.1"/>
    <property type="molecule type" value="Genomic_DNA"/>
</dbReference>
<reference evidence="2 3" key="1">
    <citation type="journal article" date="2024" name="IMA Fungus">
        <title>IMA Genome - F19 : A genome assembly and annotation guide to empower mycologists, including annotated draft genome sequences of Ceratocystis pirilliformis, Diaporthe australafricana, Fusarium ophioides, Paecilomyces lecythidis, and Sporothrix stenoceras.</title>
        <authorList>
            <person name="Aylward J."/>
            <person name="Wilson A.M."/>
            <person name="Visagie C.M."/>
            <person name="Spraker J."/>
            <person name="Barnes I."/>
            <person name="Buitendag C."/>
            <person name="Ceriani C."/>
            <person name="Del Mar Angel L."/>
            <person name="du Plessis D."/>
            <person name="Fuchs T."/>
            <person name="Gasser K."/>
            <person name="Kramer D."/>
            <person name="Li W."/>
            <person name="Munsamy K."/>
            <person name="Piso A."/>
            <person name="Price J.L."/>
            <person name="Sonnekus B."/>
            <person name="Thomas C."/>
            <person name="van der Nest A."/>
            <person name="van Dijk A."/>
            <person name="van Heerden A."/>
            <person name="van Vuuren N."/>
            <person name="Yilmaz N."/>
            <person name="Duong T.A."/>
            <person name="van der Merwe N.A."/>
            <person name="Wingfield M.J."/>
            <person name="Wingfield B.D."/>
        </authorList>
    </citation>
    <scope>NUCLEOTIDE SEQUENCE [LARGE SCALE GENOMIC DNA]</scope>
    <source>
        <strain evidence="2 3">CMW 18167</strain>
    </source>
</reference>
<keyword evidence="3" id="KW-1185">Reference proteome</keyword>
<organism evidence="2 3">
    <name type="scientific">Paecilomyces lecythidis</name>
    <dbReference type="NCBI Taxonomy" id="3004212"/>
    <lineage>
        <taxon>Eukaryota</taxon>
        <taxon>Fungi</taxon>
        <taxon>Dikarya</taxon>
        <taxon>Ascomycota</taxon>
        <taxon>Pezizomycotina</taxon>
        <taxon>Eurotiomycetes</taxon>
        <taxon>Eurotiomycetidae</taxon>
        <taxon>Eurotiales</taxon>
        <taxon>Thermoascaceae</taxon>
        <taxon>Paecilomyces</taxon>
    </lineage>
</organism>
<evidence type="ECO:0000313" key="2">
    <source>
        <dbReference type="EMBL" id="KAL1872557.1"/>
    </source>
</evidence>